<reference evidence="5" key="1">
    <citation type="journal article" date="2019" name="Sci. Rep.">
        <title>Draft genome of Tanacetum cinerariifolium, the natural source of mosquito coil.</title>
        <authorList>
            <person name="Yamashiro T."/>
            <person name="Shiraishi A."/>
            <person name="Satake H."/>
            <person name="Nakayama K."/>
        </authorList>
    </citation>
    <scope>NUCLEOTIDE SEQUENCE</scope>
</reference>
<feature type="domain" description="Retrovirus-related Pol polyprotein from transposon TNT 1-94-like beta-barrel" evidence="3">
    <location>
        <begin position="510"/>
        <end position="581"/>
    </location>
</feature>
<dbReference type="InterPro" id="IPR054722">
    <property type="entry name" value="PolX-like_BBD"/>
</dbReference>
<dbReference type="Pfam" id="PF24500">
    <property type="entry name" value="DUF7589"/>
    <property type="match status" value="1"/>
</dbReference>
<accession>A0A6L2JBW1</accession>
<feature type="domain" description="Reverse transcriptase Ty1/copia-type" evidence="1">
    <location>
        <begin position="714"/>
        <end position="785"/>
    </location>
</feature>
<dbReference type="Pfam" id="PF22936">
    <property type="entry name" value="Pol_BBD"/>
    <property type="match status" value="1"/>
</dbReference>
<dbReference type="EMBL" id="BKCJ010000567">
    <property type="protein sequence ID" value="GEU34356.1"/>
    <property type="molecule type" value="Genomic_DNA"/>
</dbReference>
<name>A0A6L2JBW1_TANCI</name>
<evidence type="ECO:0000313" key="5">
    <source>
        <dbReference type="EMBL" id="GEU34356.1"/>
    </source>
</evidence>
<gene>
    <name evidence="5" type="ORF">Tci_006334</name>
</gene>
<sequence length="1619" mass="184577">MLEDLQGDALLHYDADIKVMNLILLSIPNDIYNSVEACTLARDMWKRVKRLMGELFKTKLTEKLILRTSLITHTGSSSRNTSSYYVTHPTYVVDYDDEYQQDDIQTDPLTSAMLLLARAITQNFSNLTNNHLRTSSNTRNQAIIQGDRVNIQSRNSGNTGRNNIRAYVQKEVVEGSNASNETENVQRSLRTSSSGNILIGQCYNCSGKGHYARNFPKPRVRDLKYFMEQMLLAKHDEVGVILTGEQNDFLFVDAPRMDEIEKLSANICLMARIQPAYNTFDAGSSYDSAFISKVQSSSINENKEQMHPTNTKIINSTIGDNQTDSNIIAPNGNVNSGSVEKDTHVPDLYALEQLARNAYQEAEKQQIFAQKNKNTNPLDYSWISKIEKLENENVSLDFQVKSLIKERDNVKLEYQKLFDSIKKTRSQTQKEMDELFTHVSEKTYAYVAIRAENQNLLFTISELETRLENVTEGALETLFLAFEALPTSILVSEDFGILELEDEVVQIVLWIVNSSCSKHMMGDQSLLRNFIEKFMGIVHFGNDNFAAITGFGDYVEGHITICHVYYVEGLGHNLFSVGKFCDGDLEVAFRSKTCYVRNLEGDNFLTGGRESNLYTISISDMAASSPVCLMSKATSTKSWLWHRRLPHLNFGTINDLTRLDLVDGLPKFKYGNDHLCSACDRGKSKKASHPPKLVSSDHSKLELLHMDLCGPMREEGIDFEESFSHVARLEVVRMLIAYAAHKNITIFQMDVKTDFLNGPLKEEVYVSQHEWFIDPEFLNHFYRLKNLYTALSKHVMHVHQSPCRIFISQSQYEIELLKKHGLDACVSMNTPMATERLDANLQGTPTDQMTYHADNARCKDDCKSTSGGLQFLVIIMAQQQHAADVHPDELYPPNKRYDIMDSNKKIDFEHVQCPPESKILTNIIKNHPLRFSIAASSSVPWIYIAQFWHTLKEDESKVTMGRNSLFSSSCNIFDSLSKIYKDHHWEIRRQSWNEDSSLDDLRRDEAHRELSDVCEEIEKMVKGQENVIDDCTIPRNDDHNIPNTRLEPRSDKESLEVEITNDKVVEITKVVIPVNVNKEEEETTDEVYELKRRQKWKVVEESKSTTFPTPIRSPRIHTNLVSLDTKKLQELTSFDTLADHLQEVMVDSLPNMVDTLIKEQVNKKVPEQKAIDNNIPSQVDASVRSYMSGNILHVHPVQSQTTSILEQQYQLYLLMKDDPQWQQQDIAIWLALQMKFKRLQGENSAKRQKTFEYKTYVSGELSSGQVNKEEQGPSTLESRKEIIVSPYPRKTAPLVQSCQRDPEAPTLSLINQYLLYLKKGSSGPEKIVLSLHKFPAVIFNDDDIKPNGVDEHGRYLLVAAGFVLAASESVADKRSSSQRKRREAYARLYKKILVPNNFQESDEWWCEPGHKDWSTCLEKYTLCRDGLYHNIIDLSKAGEIEYWDVVSSVSEGKKLDSVSINSTPSWSSPSTSGSMDAGINNNLRSEAGKLADVNNFREIAVVSWPDGDILRLRSGSTAADAATRVGQMIHTRYHHRLPPLPTLPVHTTPDAIHLNRRTYQSPDVTYHRITLKKEFFKLYAANLLTRRKKATCRKYTYSSKKLKHRRKSHNFAGKPADAT</sequence>
<evidence type="ECO:0000259" key="1">
    <source>
        <dbReference type="Pfam" id="PF07727"/>
    </source>
</evidence>
<comment type="caution">
    <text evidence="5">The sequence shown here is derived from an EMBL/GenBank/DDBJ whole genome shotgun (WGS) entry which is preliminary data.</text>
</comment>
<dbReference type="InterPro" id="IPR025724">
    <property type="entry name" value="GAG-pre-integrase_dom"/>
</dbReference>
<evidence type="ECO:0000259" key="4">
    <source>
        <dbReference type="Pfam" id="PF24500"/>
    </source>
</evidence>
<dbReference type="Gene3D" id="4.10.60.10">
    <property type="entry name" value="Zinc finger, CCHC-type"/>
    <property type="match status" value="1"/>
</dbReference>
<organism evidence="5">
    <name type="scientific">Tanacetum cinerariifolium</name>
    <name type="common">Dalmatian daisy</name>
    <name type="synonym">Chrysanthemum cinerariifolium</name>
    <dbReference type="NCBI Taxonomy" id="118510"/>
    <lineage>
        <taxon>Eukaryota</taxon>
        <taxon>Viridiplantae</taxon>
        <taxon>Streptophyta</taxon>
        <taxon>Embryophyta</taxon>
        <taxon>Tracheophyta</taxon>
        <taxon>Spermatophyta</taxon>
        <taxon>Magnoliopsida</taxon>
        <taxon>eudicotyledons</taxon>
        <taxon>Gunneridae</taxon>
        <taxon>Pentapetalae</taxon>
        <taxon>asterids</taxon>
        <taxon>campanulids</taxon>
        <taxon>Asterales</taxon>
        <taxon>Asteraceae</taxon>
        <taxon>Asteroideae</taxon>
        <taxon>Anthemideae</taxon>
        <taxon>Anthemidinae</taxon>
        <taxon>Tanacetum</taxon>
    </lineage>
</organism>
<dbReference type="InterPro" id="IPR013103">
    <property type="entry name" value="RVT_2"/>
</dbReference>
<feature type="domain" description="DUF7589" evidence="4">
    <location>
        <begin position="1349"/>
        <end position="1452"/>
    </location>
</feature>
<dbReference type="InterPro" id="IPR056011">
    <property type="entry name" value="DUF7589"/>
</dbReference>
<dbReference type="Pfam" id="PF13976">
    <property type="entry name" value="gag_pre-integrs"/>
    <property type="match status" value="1"/>
</dbReference>
<protein>
    <submittedName>
        <fullName evidence="5">Integrase, catalytic region, zinc finger, CCHC-type, peptidase aspartic, catalytic</fullName>
    </submittedName>
</protein>
<feature type="domain" description="GAG-pre-integrase" evidence="2">
    <location>
        <begin position="612"/>
        <end position="684"/>
    </location>
</feature>
<dbReference type="Pfam" id="PF07727">
    <property type="entry name" value="RVT_2"/>
    <property type="match status" value="1"/>
</dbReference>
<evidence type="ECO:0000259" key="2">
    <source>
        <dbReference type="Pfam" id="PF13976"/>
    </source>
</evidence>
<proteinExistence type="predicted"/>
<evidence type="ECO:0000259" key="3">
    <source>
        <dbReference type="Pfam" id="PF22936"/>
    </source>
</evidence>